<name>A0A161HRD1_9VIRU</name>
<proteinExistence type="predicted"/>
<reference evidence="1 2" key="1">
    <citation type="journal article" date="2016" name="Genome Announc.">
        <title>Complete Genome Sequence of a New Megavirus Family Member Isolated from an Inland Water Lake for the First Time in India.</title>
        <authorList>
            <person name="Chatterjee A."/>
            <person name="Ali F."/>
            <person name="Bange D."/>
            <person name="Kondabagil K."/>
        </authorList>
    </citation>
    <scope>NUCLEOTIDE SEQUENCE [LARGE SCALE GENOMIC DNA]</scope>
    <source>
        <strain evidence="1">1</strain>
    </source>
</reference>
<organism evidence="1 2">
    <name type="scientific">Powai lake megavirus</name>
    <dbReference type="NCBI Taxonomy" id="1842663"/>
    <lineage>
        <taxon>Viruses</taxon>
        <taxon>Varidnaviria</taxon>
        <taxon>Bamfordvirae</taxon>
        <taxon>Nucleocytoviricota</taxon>
        <taxon>Megaviricetes</taxon>
        <taxon>Imitervirales</taxon>
        <taxon>Mimiviridae</taxon>
        <taxon>Megamimivirinae</taxon>
        <taxon>Megavirus</taxon>
        <taxon>Megavirus powaiense</taxon>
    </lineage>
</organism>
<sequence>MADSHYQEEGIPMNILADNYKVWIDVWIQHNGKKDIPNFAVWMGRYFKFMSKDNNQYIKWYNKYMILSQQVLNKMNRSEYKEWADNYKLFVEFFLFFKKYYRATTNIILIL</sequence>
<dbReference type="Proteomes" id="UP000241365">
    <property type="component" value="Segment"/>
</dbReference>
<dbReference type="EMBL" id="KU877344">
    <property type="protein sequence ID" value="ANB50951.1"/>
    <property type="molecule type" value="Genomic_DNA"/>
</dbReference>
<keyword evidence="2" id="KW-1185">Reference proteome</keyword>
<protein>
    <submittedName>
        <fullName evidence="1">Uncharacterized protein</fullName>
    </submittedName>
</protein>
<evidence type="ECO:0000313" key="2">
    <source>
        <dbReference type="Proteomes" id="UP000241365"/>
    </source>
</evidence>
<dbReference type="RefSeq" id="YP_010776702.1">
    <property type="nucleotide sequence ID" value="NC_075034.1"/>
</dbReference>
<evidence type="ECO:0000313" key="1">
    <source>
        <dbReference type="EMBL" id="ANB50951.1"/>
    </source>
</evidence>
<dbReference type="GeneID" id="80513313"/>
<accession>A0A161HRD1</accession>
<dbReference type="KEGG" id="vg:80513313"/>